<dbReference type="OrthoDB" id="5244518at2759"/>
<name>A0A1J7IXQ0_9PEZI</name>
<reference evidence="2 3" key="1">
    <citation type="submission" date="2016-10" db="EMBL/GenBank/DDBJ databases">
        <title>Draft genome sequence of Coniochaeta ligniaria NRRL30616, a lignocellulolytic fungus for bioabatement of inhibitors in plant biomass hydrolysates.</title>
        <authorList>
            <consortium name="DOE Joint Genome Institute"/>
            <person name="Jimenez D.J."/>
            <person name="Hector R.E."/>
            <person name="Riley R."/>
            <person name="Sun H."/>
            <person name="Grigoriev I.V."/>
            <person name="Van Elsas J.D."/>
            <person name="Nichols N.N."/>
        </authorList>
    </citation>
    <scope>NUCLEOTIDE SEQUENCE [LARGE SCALE GENOMIC DNA]</scope>
    <source>
        <strain evidence="2 3">NRRL 30616</strain>
    </source>
</reference>
<gene>
    <name evidence="2" type="ORF">CONLIGDRAFT_508545</name>
</gene>
<feature type="region of interest" description="Disordered" evidence="1">
    <location>
        <begin position="238"/>
        <end position="260"/>
    </location>
</feature>
<organism evidence="2 3">
    <name type="scientific">Coniochaeta ligniaria NRRL 30616</name>
    <dbReference type="NCBI Taxonomy" id="1408157"/>
    <lineage>
        <taxon>Eukaryota</taxon>
        <taxon>Fungi</taxon>
        <taxon>Dikarya</taxon>
        <taxon>Ascomycota</taxon>
        <taxon>Pezizomycotina</taxon>
        <taxon>Sordariomycetes</taxon>
        <taxon>Sordariomycetidae</taxon>
        <taxon>Coniochaetales</taxon>
        <taxon>Coniochaetaceae</taxon>
        <taxon>Coniochaeta</taxon>
    </lineage>
</organism>
<evidence type="ECO:0000313" key="3">
    <source>
        <dbReference type="Proteomes" id="UP000182658"/>
    </source>
</evidence>
<evidence type="ECO:0000256" key="1">
    <source>
        <dbReference type="SAM" id="MobiDB-lite"/>
    </source>
</evidence>
<evidence type="ECO:0000313" key="2">
    <source>
        <dbReference type="EMBL" id="OIW25849.1"/>
    </source>
</evidence>
<sequence length="309" mass="34507">MVAPTLTVTNPQGHITHVDFTASQRYRSPTHPPWPASNHLRATKKKTRLHYRKPPQLELCLFNVHLPPHKWTLDKPVYCPLSQIDMKQFRGKCTCPRDTFCHICFLTAQEMVSELSLYPVTADGRCKCARGLPGSFCDACYTDFDSWTRRLKEAAADIQQELLLSLPANPPSTTEEAADKHQELLLPANTPSNAEGTEVGVPTEQAQTDAPVPQESPFGQGLYSQWDDLEVAGMMQENAGSEPTTGTETAGSEQTPQPEKKVPFWKRIGPKPRALGALLRVRHGSTLIKRFRVIGKGRSRKRLSRIDKS</sequence>
<keyword evidence="3" id="KW-1185">Reference proteome</keyword>
<dbReference type="InParanoid" id="A0A1J7IXQ0"/>
<dbReference type="AlphaFoldDB" id="A0A1J7IXQ0"/>
<dbReference type="EMBL" id="KV875101">
    <property type="protein sequence ID" value="OIW25849.1"/>
    <property type="molecule type" value="Genomic_DNA"/>
</dbReference>
<proteinExistence type="predicted"/>
<dbReference type="Proteomes" id="UP000182658">
    <property type="component" value="Unassembled WGS sequence"/>
</dbReference>
<protein>
    <submittedName>
        <fullName evidence="2">Uncharacterized protein</fullName>
    </submittedName>
</protein>
<feature type="compositionally biased region" description="Polar residues" evidence="1">
    <location>
        <begin position="238"/>
        <end position="257"/>
    </location>
</feature>
<feature type="region of interest" description="Disordered" evidence="1">
    <location>
        <begin position="188"/>
        <end position="218"/>
    </location>
</feature>
<accession>A0A1J7IXQ0</accession>